<dbReference type="GO" id="GO:0032259">
    <property type="term" value="P:methylation"/>
    <property type="evidence" value="ECO:0007669"/>
    <property type="project" value="UniProtKB-KW"/>
</dbReference>
<organism evidence="1 2">
    <name type="scientific">Nitrosomonas ureae</name>
    <dbReference type="NCBI Taxonomy" id="44577"/>
    <lineage>
        <taxon>Bacteria</taxon>
        <taxon>Pseudomonadati</taxon>
        <taxon>Pseudomonadota</taxon>
        <taxon>Betaproteobacteria</taxon>
        <taxon>Nitrosomonadales</taxon>
        <taxon>Nitrosomonadaceae</taxon>
        <taxon>Nitrosomonas</taxon>
    </lineage>
</organism>
<accession>A0A1H9GDQ6</accession>
<dbReference type="GO" id="GO:0008168">
    <property type="term" value="F:methyltransferase activity"/>
    <property type="evidence" value="ECO:0007669"/>
    <property type="project" value="UniProtKB-KW"/>
</dbReference>
<keyword evidence="1" id="KW-0808">Transferase</keyword>
<dbReference type="Proteomes" id="UP000181998">
    <property type="component" value="Unassembled WGS sequence"/>
</dbReference>
<keyword evidence="1" id="KW-0489">Methyltransferase</keyword>
<name>A0A1H9GDQ6_9PROT</name>
<evidence type="ECO:0000313" key="2">
    <source>
        <dbReference type="Proteomes" id="UP000181998"/>
    </source>
</evidence>
<proteinExistence type="predicted"/>
<sequence>MSGKQKLELTWIGKDKRQNPESHILREEQTLFTVEWALK</sequence>
<gene>
    <name evidence="1" type="ORF">SAMN05421510_10618</name>
</gene>
<evidence type="ECO:0000313" key="1">
    <source>
        <dbReference type="EMBL" id="SEQ48241.1"/>
    </source>
</evidence>
<reference evidence="1 2" key="1">
    <citation type="submission" date="2016-10" db="EMBL/GenBank/DDBJ databases">
        <authorList>
            <person name="de Groot N.N."/>
        </authorList>
    </citation>
    <scope>NUCLEOTIDE SEQUENCE [LARGE SCALE GENOMIC DNA]</scope>
    <source>
        <strain evidence="1 2">Nm9</strain>
    </source>
</reference>
<dbReference type="EMBL" id="FOFX01000061">
    <property type="protein sequence ID" value="SEQ48241.1"/>
    <property type="molecule type" value="Genomic_DNA"/>
</dbReference>
<dbReference type="AlphaFoldDB" id="A0A1H9GDQ6"/>
<protein>
    <submittedName>
        <fullName evidence="1">Adenine-specific DNA-methyltransferase</fullName>
    </submittedName>
</protein>